<keyword evidence="9" id="KW-1185">Reference proteome</keyword>
<dbReference type="PANTHER" id="PTHR11579">
    <property type="entry name" value="PROTEIN-L-ISOASPARTATE O-METHYLTRANSFERASE"/>
    <property type="match status" value="1"/>
</dbReference>
<evidence type="ECO:0000256" key="6">
    <source>
        <dbReference type="ARBA" id="ARBA00022691"/>
    </source>
</evidence>
<proteinExistence type="inferred from homology"/>
<dbReference type="EMBL" id="JAAKYA010000066">
    <property type="protein sequence ID" value="NGO39724.1"/>
    <property type="molecule type" value="Genomic_DNA"/>
</dbReference>
<dbReference type="PROSITE" id="PS01279">
    <property type="entry name" value="PCMT"/>
    <property type="match status" value="1"/>
</dbReference>
<dbReference type="SUPFAM" id="SSF53335">
    <property type="entry name" value="S-adenosyl-L-methionine-dependent methyltransferases"/>
    <property type="match status" value="1"/>
</dbReference>
<dbReference type="CDD" id="cd02440">
    <property type="entry name" value="AdoMet_MTases"/>
    <property type="match status" value="1"/>
</dbReference>
<dbReference type="FunFam" id="3.40.50.150:FF:000010">
    <property type="entry name" value="Protein-L-isoaspartate O-methyltransferase"/>
    <property type="match status" value="1"/>
</dbReference>
<evidence type="ECO:0000256" key="5">
    <source>
        <dbReference type="ARBA" id="ARBA00022679"/>
    </source>
</evidence>
<keyword evidence="4 7" id="KW-0489">Methyltransferase</keyword>
<evidence type="ECO:0000256" key="1">
    <source>
        <dbReference type="ARBA" id="ARBA00004496"/>
    </source>
</evidence>
<name>A0A6M1RWH0_9BACT</name>
<feature type="active site" evidence="7">
    <location>
        <position position="77"/>
    </location>
</feature>
<evidence type="ECO:0000256" key="2">
    <source>
        <dbReference type="ARBA" id="ARBA00005369"/>
    </source>
</evidence>
<evidence type="ECO:0000256" key="7">
    <source>
        <dbReference type="HAMAP-Rule" id="MF_00090"/>
    </source>
</evidence>
<dbReference type="Gene3D" id="3.40.50.150">
    <property type="entry name" value="Vaccinia Virus protein VP39"/>
    <property type="match status" value="1"/>
</dbReference>
<sequence length="231" mass="25565">MSVSFVGCAPPEEPQAQTELRRRMVREQLRGPGRDIRNERVLQAMEKVPRHEFVPESVRAHAYEDRPLPIGYGQTISQPFIVAFMTEQVNPQPGERILEVGTGSGYQAAILAEMGAEVYTIEILQPLAERAESTLRRLGYTNVHVRTGDGYLGWPEAAPFDAILVTCAPDHVPAPLVEQLKDGGRMIIPVGPPGMQELVVLRKREGKLERRAVLPVLFVPMTGPGVEGTKR</sequence>
<dbReference type="GO" id="GO:0032259">
    <property type="term" value="P:methylation"/>
    <property type="evidence" value="ECO:0007669"/>
    <property type="project" value="UniProtKB-KW"/>
</dbReference>
<comment type="caution">
    <text evidence="8">The sequence shown here is derived from an EMBL/GenBank/DDBJ whole genome shotgun (WGS) entry which is preliminary data.</text>
</comment>
<dbReference type="NCBIfam" id="TIGR00080">
    <property type="entry name" value="pimt"/>
    <property type="match status" value="1"/>
</dbReference>
<gene>
    <name evidence="7" type="primary">pcm</name>
    <name evidence="8" type="ORF">G4L39_10010</name>
</gene>
<dbReference type="EC" id="2.1.1.77" evidence="7"/>
<dbReference type="PANTHER" id="PTHR11579:SF0">
    <property type="entry name" value="PROTEIN-L-ISOASPARTATE(D-ASPARTATE) O-METHYLTRANSFERASE"/>
    <property type="match status" value="1"/>
</dbReference>
<evidence type="ECO:0000256" key="4">
    <source>
        <dbReference type="ARBA" id="ARBA00022603"/>
    </source>
</evidence>
<evidence type="ECO:0000256" key="3">
    <source>
        <dbReference type="ARBA" id="ARBA00022490"/>
    </source>
</evidence>
<protein>
    <recommendedName>
        <fullName evidence="7">Protein-L-isoaspartate O-methyltransferase</fullName>
        <ecNumber evidence="7">2.1.1.77</ecNumber>
    </recommendedName>
    <alternativeName>
        <fullName evidence="7">L-isoaspartyl protein carboxyl methyltransferase</fullName>
    </alternativeName>
    <alternativeName>
        <fullName evidence="7">Protein L-isoaspartyl methyltransferase</fullName>
    </alternativeName>
    <alternativeName>
        <fullName evidence="7">Protein-beta-aspartate methyltransferase</fullName>
        <shortName evidence="7">PIMT</shortName>
    </alternativeName>
</protein>
<dbReference type="GO" id="GO:0005737">
    <property type="term" value="C:cytoplasm"/>
    <property type="evidence" value="ECO:0007669"/>
    <property type="project" value="UniProtKB-SubCell"/>
</dbReference>
<comment type="subcellular location">
    <subcellularLocation>
        <location evidence="1 7">Cytoplasm</location>
    </subcellularLocation>
</comment>
<evidence type="ECO:0000313" key="8">
    <source>
        <dbReference type="EMBL" id="NGO39724.1"/>
    </source>
</evidence>
<keyword evidence="5 7" id="KW-0808">Transferase</keyword>
<dbReference type="Proteomes" id="UP000477311">
    <property type="component" value="Unassembled WGS sequence"/>
</dbReference>
<dbReference type="HAMAP" id="MF_00090">
    <property type="entry name" value="PIMT"/>
    <property type="match status" value="1"/>
</dbReference>
<comment type="similarity">
    <text evidence="2 7">Belongs to the methyltransferase superfamily. L-isoaspartyl/D-aspartyl protein methyltransferase family.</text>
</comment>
<dbReference type="NCBIfam" id="NF001453">
    <property type="entry name" value="PRK00312.1"/>
    <property type="match status" value="1"/>
</dbReference>
<dbReference type="InterPro" id="IPR029063">
    <property type="entry name" value="SAM-dependent_MTases_sf"/>
</dbReference>
<organism evidence="8 9">
    <name type="scientific">Limisphaera ngatamarikiensis</name>
    <dbReference type="NCBI Taxonomy" id="1324935"/>
    <lineage>
        <taxon>Bacteria</taxon>
        <taxon>Pseudomonadati</taxon>
        <taxon>Verrucomicrobiota</taxon>
        <taxon>Verrucomicrobiia</taxon>
        <taxon>Limisphaerales</taxon>
        <taxon>Limisphaeraceae</taxon>
        <taxon>Limisphaera</taxon>
    </lineage>
</organism>
<keyword evidence="3 7" id="KW-0963">Cytoplasm</keyword>
<accession>A0A6M1RWH0</accession>
<reference evidence="8 9" key="1">
    <citation type="submission" date="2020-02" db="EMBL/GenBank/DDBJ databases">
        <title>Draft genome sequence of Limisphaera ngatamarikiensis NGM72.4T, a thermophilic Verrucomicrobia grouped in subdivision 3.</title>
        <authorList>
            <person name="Carere C.R."/>
            <person name="Steen J."/>
            <person name="Hugenholtz P."/>
            <person name="Stott M.B."/>
        </authorList>
    </citation>
    <scope>NUCLEOTIDE SEQUENCE [LARGE SCALE GENOMIC DNA]</scope>
    <source>
        <strain evidence="8 9">NGM72.4</strain>
    </source>
</reference>
<comment type="catalytic activity">
    <reaction evidence="7">
        <text>[protein]-L-isoaspartate + S-adenosyl-L-methionine = [protein]-L-isoaspartate alpha-methyl ester + S-adenosyl-L-homocysteine</text>
        <dbReference type="Rhea" id="RHEA:12705"/>
        <dbReference type="Rhea" id="RHEA-COMP:12143"/>
        <dbReference type="Rhea" id="RHEA-COMP:12144"/>
        <dbReference type="ChEBI" id="CHEBI:57856"/>
        <dbReference type="ChEBI" id="CHEBI:59789"/>
        <dbReference type="ChEBI" id="CHEBI:90596"/>
        <dbReference type="ChEBI" id="CHEBI:90598"/>
        <dbReference type="EC" id="2.1.1.77"/>
    </reaction>
</comment>
<dbReference type="GO" id="GO:0004719">
    <property type="term" value="F:protein-L-isoaspartate (D-aspartate) O-methyltransferase activity"/>
    <property type="evidence" value="ECO:0007669"/>
    <property type="project" value="UniProtKB-UniRule"/>
</dbReference>
<dbReference type="AlphaFoldDB" id="A0A6M1RWH0"/>
<dbReference type="Pfam" id="PF01135">
    <property type="entry name" value="PCMT"/>
    <property type="match status" value="1"/>
</dbReference>
<keyword evidence="6 7" id="KW-0949">S-adenosyl-L-methionine</keyword>
<dbReference type="InterPro" id="IPR000682">
    <property type="entry name" value="PCMT"/>
</dbReference>
<evidence type="ECO:0000313" key="9">
    <source>
        <dbReference type="Proteomes" id="UP000477311"/>
    </source>
</evidence>
<dbReference type="GO" id="GO:0030091">
    <property type="term" value="P:protein repair"/>
    <property type="evidence" value="ECO:0007669"/>
    <property type="project" value="UniProtKB-UniRule"/>
</dbReference>
<comment type="function">
    <text evidence="7">Catalyzes the methyl esterification of L-isoaspartyl residues in peptides and proteins that result from spontaneous decomposition of normal L-aspartyl and L-asparaginyl residues. It plays a role in the repair and/or degradation of damaged proteins.</text>
</comment>